<keyword evidence="2" id="KW-0378">Hydrolase</keyword>
<sequence>MTRQRHYVLVPGFWLGAWAWDDMLGLLTSSPAAVATALTLPGLEPTATAEERAAVTLDDHIDAVVNAVLAVPPGEETVLVAHSGGGPLAYAASDRVPTAISRIVYVDTGPIQDGATLRPDVDPDIGELPLPTWADLEADGNSLDGLDGERLATFAERAVPQPAGPARTPYRLTDPRRLTVPTTLVCTSFSAAQLPEWAAEGFGPAVEAGALQNVEYVDLPTGHWPMWSRSDDLAAVITT</sequence>
<protein>
    <submittedName>
        <fullName evidence="2">Alpha/beta hydrolase</fullName>
    </submittedName>
</protein>
<reference evidence="2 3" key="1">
    <citation type="submission" date="2018-07" db="EMBL/GenBank/DDBJ databases">
        <title>Genome sequence of Rhodococcus rhodnii ATCC 35071 from Rhodnius prolixus.</title>
        <authorList>
            <person name="Patel V."/>
            <person name="Vogel K.J."/>
        </authorList>
    </citation>
    <scope>NUCLEOTIDE SEQUENCE [LARGE SCALE GENOMIC DNA]</scope>
    <source>
        <strain evidence="2 3">ATCC 35071</strain>
    </source>
</reference>
<dbReference type="SUPFAM" id="SSF53474">
    <property type="entry name" value="alpha/beta-Hydrolases"/>
    <property type="match status" value="1"/>
</dbReference>
<dbReference type="EMBL" id="QRCM01000001">
    <property type="protein sequence ID" value="TXG91300.1"/>
    <property type="molecule type" value="Genomic_DNA"/>
</dbReference>
<dbReference type="InterPro" id="IPR052897">
    <property type="entry name" value="Sec-Metab_Biosynth_Hydrolase"/>
</dbReference>
<dbReference type="Gene3D" id="3.40.50.1820">
    <property type="entry name" value="alpha/beta hydrolase"/>
    <property type="match status" value="1"/>
</dbReference>
<dbReference type="InterPro" id="IPR029058">
    <property type="entry name" value="AB_hydrolase_fold"/>
</dbReference>
<accession>A0A6P2CHA3</accession>
<dbReference type="InterPro" id="IPR000073">
    <property type="entry name" value="AB_hydrolase_1"/>
</dbReference>
<comment type="caution">
    <text evidence="2">The sequence shown here is derived from an EMBL/GenBank/DDBJ whole genome shotgun (WGS) entry which is preliminary data.</text>
</comment>
<evidence type="ECO:0000259" key="1">
    <source>
        <dbReference type="Pfam" id="PF12697"/>
    </source>
</evidence>
<dbReference type="GO" id="GO:0016787">
    <property type="term" value="F:hydrolase activity"/>
    <property type="evidence" value="ECO:0007669"/>
    <property type="project" value="UniProtKB-KW"/>
</dbReference>
<dbReference type="RefSeq" id="WP_010836123.1">
    <property type="nucleotide sequence ID" value="NZ_QRCM01000001.1"/>
</dbReference>
<dbReference type="Pfam" id="PF12697">
    <property type="entry name" value="Abhydrolase_6"/>
    <property type="match status" value="1"/>
</dbReference>
<organism evidence="2 3">
    <name type="scientific">Rhodococcus rhodnii</name>
    <dbReference type="NCBI Taxonomy" id="38312"/>
    <lineage>
        <taxon>Bacteria</taxon>
        <taxon>Bacillati</taxon>
        <taxon>Actinomycetota</taxon>
        <taxon>Actinomycetes</taxon>
        <taxon>Mycobacteriales</taxon>
        <taxon>Nocardiaceae</taxon>
        <taxon>Rhodococcus</taxon>
    </lineage>
</organism>
<dbReference type="AlphaFoldDB" id="A0A6P2CHA3"/>
<feature type="domain" description="AB hydrolase-1" evidence="1">
    <location>
        <begin position="8"/>
        <end position="235"/>
    </location>
</feature>
<name>A0A6P2CHA3_9NOCA</name>
<proteinExistence type="predicted"/>
<dbReference type="PANTHER" id="PTHR37017:SF11">
    <property type="entry name" value="ESTERASE_LIPASE_THIOESTERASE DOMAIN-CONTAINING PROTEIN"/>
    <property type="match status" value="1"/>
</dbReference>
<dbReference type="Proteomes" id="UP000471120">
    <property type="component" value="Unassembled WGS sequence"/>
</dbReference>
<evidence type="ECO:0000313" key="3">
    <source>
        <dbReference type="Proteomes" id="UP000471120"/>
    </source>
</evidence>
<gene>
    <name evidence="2" type="ORF">DW322_15155</name>
</gene>
<evidence type="ECO:0000313" key="2">
    <source>
        <dbReference type="EMBL" id="TXG91300.1"/>
    </source>
</evidence>
<dbReference type="PANTHER" id="PTHR37017">
    <property type="entry name" value="AB HYDROLASE-1 DOMAIN-CONTAINING PROTEIN-RELATED"/>
    <property type="match status" value="1"/>
</dbReference>